<keyword evidence="1" id="KW-1133">Transmembrane helix</keyword>
<keyword evidence="3" id="KW-1185">Reference proteome</keyword>
<organism evidence="2 3">
    <name type="scientific">Bacillus carboniphilus</name>
    <dbReference type="NCBI Taxonomy" id="86663"/>
    <lineage>
        <taxon>Bacteria</taxon>
        <taxon>Bacillati</taxon>
        <taxon>Bacillota</taxon>
        <taxon>Bacilli</taxon>
        <taxon>Bacillales</taxon>
        <taxon>Bacillaceae</taxon>
        <taxon>Bacillus</taxon>
    </lineage>
</organism>
<keyword evidence="1" id="KW-0812">Transmembrane</keyword>
<feature type="transmembrane region" description="Helical" evidence="1">
    <location>
        <begin position="41"/>
        <end position="65"/>
    </location>
</feature>
<feature type="transmembrane region" description="Helical" evidence="1">
    <location>
        <begin position="5"/>
        <end position="21"/>
    </location>
</feature>
<name>A0ABY9JWI6_9BACI</name>
<dbReference type="EMBL" id="CP129013">
    <property type="protein sequence ID" value="WLR43762.1"/>
    <property type="molecule type" value="Genomic_DNA"/>
</dbReference>
<evidence type="ECO:0000256" key="1">
    <source>
        <dbReference type="SAM" id="Phobius"/>
    </source>
</evidence>
<evidence type="ECO:0000313" key="2">
    <source>
        <dbReference type="EMBL" id="WLR43762.1"/>
    </source>
</evidence>
<feature type="transmembrane region" description="Helical" evidence="1">
    <location>
        <begin position="100"/>
        <end position="118"/>
    </location>
</feature>
<sequence>MFHIFYLFFGFIAGYLMISFFPEASPLEIDYFLYDLISQPLNFVLAMVCLFFGFVFNSKILNLFVEQLPFLRKNNRINWLDLIIGSMVFVSFYLLFSLGAWQTILLIVFSVLYSGMTINMQRETTYDTGGSE</sequence>
<gene>
    <name evidence="2" type="ORF">LC087_06435</name>
</gene>
<accession>A0ABY9JWI6</accession>
<proteinExistence type="predicted"/>
<reference evidence="2 3" key="1">
    <citation type="submission" date="2023-06" db="EMBL/GenBank/DDBJ databases">
        <title>Five Gram-positive bacteria isolated from mangrove sediments in Shenzhen, Guangdong, China.</title>
        <authorList>
            <person name="Yu S."/>
            <person name="Zheng W."/>
            <person name="Huang Y."/>
        </authorList>
    </citation>
    <scope>NUCLEOTIDE SEQUENCE [LARGE SCALE GENOMIC DNA]</scope>
    <source>
        <strain evidence="2 3">SaN35-3</strain>
    </source>
</reference>
<protein>
    <submittedName>
        <fullName evidence="2">Uncharacterized protein</fullName>
    </submittedName>
</protein>
<dbReference type="RefSeq" id="WP_226538578.1">
    <property type="nucleotide sequence ID" value="NZ_CP129013.1"/>
</dbReference>
<evidence type="ECO:0000313" key="3">
    <source>
        <dbReference type="Proteomes" id="UP001197974"/>
    </source>
</evidence>
<keyword evidence="1" id="KW-0472">Membrane</keyword>
<feature type="transmembrane region" description="Helical" evidence="1">
    <location>
        <begin position="77"/>
        <end position="94"/>
    </location>
</feature>
<dbReference type="Proteomes" id="UP001197974">
    <property type="component" value="Chromosome"/>
</dbReference>